<evidence type="ECO:0000313" key="4">
    <source>
        <dbReference type="Proteomes" id="UP000093510"/>
    </source>
</evidence>
<dbReference type="AlphaFoldDB" id="A0A1B9E651"/>
<evidence type="ECO:0000259" key="1">
    <source>
        <dbReference type="Pfam" id="PF00534"/>
    </source>
</evidence>
<reference evidence="3 4" key="1">
    <citation type="submission" date="2016-03" db="EMBL/GenBank/DDBJ databases">
        <authorList>
            <person name="Ploux O."/>
        </authorList>
    </citation>
    <scope>NUCLEOTIDE SEQUENCE [LARGE SCALE GENOMIC DNA]</scope>
    <source>
        <strain evidence="3 4">LPB0076</strain>
    </source>
</reference>
<dbReference type="PANTHER" id="PTHR12526">
    <property type="entry name" value="GLYCOSYLTRANSFERASE"/>
    <property type="match status" value="1"/>
</dbReference>
<dbReference type="PANTHER" id="PTHR12526:SF584">
    <property type="entry name" value="GLYCOSYLTRANSFERASE"/>
    <property type="match status" value="1"/>
</dbReference>
<keyword evidence="3" id="KW-0808">Transferase</keyword>
<dbReference type="EMBL" id="LVEP01000017">
    <property type="protein sequence ID" value="OCB77405.1"/>
    <property type="molecule type" value="Genomic_DNA"/>
</dbReference>
<dbReference type="Pfam" id="PF00534">
    <property type="entry name" value="Glycos_transf_1"/>
    <property type="match status" value="1"/>
</dbReference>
<dbReference type="InterPro" id="IPR028098">
    <property type="entry name" value="Glyco_trans_4-like_N"/>
</dbReference>
<evidence type="ECO:0000313" key="3">
    <source>
        <dbReference type="EMBL" id="OCB77405.1"/>
    </source>
</evidence>
<dbReference type="Pfam" id="PF13439">
    <property type="entry name" value="Glyco_transf_4"/>
    <property type="match status" value="1"/>
</dbReference>
<name>A0A1B9E651_9FLAO</name>
<dbReference type="RefSeq" id="WP_066333388.1">
    <property type="nucleotide sequence ID" value="NZ_CP017688.1"/>
</dbReference>
<gene>
    <name evidence="3" type="ORF">LPBF_04235</name>
</gene>
<sequence length="371" mass="43001">MKKVLVVDWLDKYGGAERVISCLERSYCFDKTYTLINIMKKEDLAKIYSQKEPFIQETVLKVVKNKFRLFFFIFHYLISKIKVDTDADLIISSSHAVAKGIKKSNKKQLHISYFHARNFNYIWDDSELFFGAFKYILYPLIYLLRKIDIKQAQRPDHIIANSHFVKKWIKEKYNRNSDVIYPPVDLSNFPLEINKEDYYIVVGRVVHVKKFDIVVKAFNKSGKKLIVIGDGDQLKKIKSIASQNIIFKGFLNSKDVSSYIQKAKGFIQMGVEGFGIAPIEAQSCGTPVIAYAYGGVLETVVDQVSGVYFKQQSVESLNFAIQEFEKINFDYVAIRKNALRFSTSKFELEIANYVHNKRQLHLKDLNKNRCL</sequence>
<feature type="domain" description="Glycosyltransferase subfamily 4-like N-terminal" evidence="2">
    <location>
        <begin position="62"/>
        <end position="187"/>
    </location>
</feature>
<dbReference type="GO" id="GO:0016757">
    <property type="term" value="F:glycosyltransferase activity"/>
    <property type="evidence" value="ECO:0007669"/>
    <property type="project" value="InterPro"/>
</dbReference>
<protein>
    <submittedName>
        <fullName evidence="3">Glycosyl transferase family 1</fullName>
    </submittedName>
</protein>
<keyword evidence="4" id="KW-1185">Reference proteome</keyword>
<feature type="domain" description="Glycosyl transferase family 1" evidence="1">
    <location>
        <begin position="192"/>
        <end position="338"/>
    </location>
</feature>
<evidence type="ECO:0000259" key="2">
    <source>
        <dbReference type="Pfam" id="PF13439"/>
    </source>
</evidence>
<dbReference type="SUPFAM" id="SSF53756">
    <property type="entry name" value="UDP-Glycosyltransferase/glycogen phosphorylase"/>
    <property type="match status" value="1"/>
</dbReference>
<dbReference type="InterPro" id="IPR001296">
    <property type="entry name" value="Glyco_trans_1"/>
</dbReference>
<dbReference type="STRING" id="1763534.GCA_001831475_00688"/>
<accession>A0A1B9E651</accession>
<dbReference type="Gene3D" id="3.40.50.2000">
    <property type="entry name" value="Glycogen Phosphorylase B"/>
    <property type="match status" value="2"/>
</dbReference>
<comment type="caution">
    <text evidence="3">The sequence shown here is derived from an EMBL/GenBank/DDBJ whole genome shotgun (WGS) entry which is preliminary data.</text>
</comment>
<proteinExistence type="predicted"/>
<organism evidence="3 4">
    <name type="scientific">Flavobacterium crassostreae</name>
    <dbReference type="NCBI Taxonomy" id="1763534"/>
    <lineage>
        <taxon>Bacteria</taxon>
        <taxon>Pseudomonadati</taxon>
        <taxon>Bacteroidota</taxon>
        <taxon>Flavobacteriia</taxon>
        <taxon>Flavobacteriales</taxon>
        <taxon>Flavobacteriaceae</taxon>
        <taxon>Flavobacterium</taxon>
    </lineage>
</organism>
<dbReference type="OrthoDB" id="9768685at2"/>
<dbReference type="Proteomes" id="UP000093510">
    <property type="component" value="Unassembled WGS sequence"/>
</dbReference>